<evidence type="ECO:0000313" key="2">
    <source>
        <dbReference type="Proteomes" id="UP000095597"/>
    </source>
</evidence>
<sequence>MYCYGSGAGYGRFIDRVEQPLFVPGQKKTNKSGTRKATSCRHVRCVETGEVFEKVSDVGKLCPSYDLDKLVPCILNAMRSGNRSLGHKLVRVTDEQYVKYLEQNQKLLETLRDNPAAKEHGSLAAARLPKEAQCGCAKCAMAREQFEKVRALSLKMVRKSNRGA</sequence>
<protein>
    <submittedName>
        <fullName evidence="1">Uncharacterized protein</fullName>
    </submittedName>
</protein>
<dbReference type="RefSeq" id="WP_055213518.1">
    <property type="nucleotide sequence ID" value="NZ_CYXO01000002.1"/>
</dbReference>
<organism evidence="1 2">
    <name type="scientific">Dorea longicatena</name>
    <dbReference type="NCBI Taxonomy" id="88431"/>
    <lineage>
        <taxon>Bacteria</taxon>
        <taxon>Bacillati</taxon>
        <taxon>Bacillota</taxon>
        <taxon>Clostridia</taxon>
        <taxon>Lachnospirales</taxon>
        <taxon>Lachnospiraceae</taxon>
        <taxon>Dorea</taxon>
    </lineage>
</organism>
<gene>
    <name evidence="1" type="ORF">ERS852573_00452</name>
</gene>
<dbReference type="AlphaFoldDB" id="A0A173RH50"/>
<reference evidence="1 2" key="1">
    <citation type="submission" date="2015-09" db="EMBL/GenBank/DDBJ databases">
        <authorList>
            <consortium name="Pathogen Informatics"/>
        </authorList>
    </citation>
    <scope>NUCLEOTIDE SEQUENCE [LARGE SCALE GENOMIC DNA]</scope>
    <source>
        <strain evidence="1 2">2789STDY5834961</strain>
    </source>
</reference>
<dbReference type="Proteomes" id="UP000095597">
    <property type="component" value="Unassembled WGS sequence"/>
</dbReference>
<evidence type="ECO:0000313" key="1">
    <source>
        <dbReference type="EMBL" id="CUM76969.1"/>
    </source>
</evidence>
<accession>A0A173RH50</accession>
<dbReference type="EMBL" id="CYXO01000002">
    <property type="protein sequence ID" value="CUM76969.1"/>
    <property type="molecule type" value="Genomic_DNA"/>
</dbReference>
<name>A0A173RH50_9FIRM</name>
<proteinExistence type="predicted"/>